<dbReference type="PANTHER" id="PTHR42887:SF2">
    <property type="entry name" value="OS12G0638800 PROTEIN"/>
    <property type="match status" value="1"/>
</dbReference>
<dbReference type="InterPro" id="IPR055178">
    <property type="entry name" value="RsdA/BaiN/AoA(So)-like_dom"/>
</dbReference>
<dbReference type="Pfam" id="PF03486">
    <property type="entry name" value="HI0933_like"/>
    <property type="match status" value="1"/>
</dbReference>
<dbReference type="InterPro" id="IPR036188">
    <property type="entry name" value="FAD/NAD-bd_sf"/>
</dbReference>
<dbReference type="InterPro" id="IPR004792">
    <property type="entry name" value="BaiN-like"/>
</dbReference>
<evidence type="ECO:0000259" key="4">
    <source>
        <dbReference type="Pfam" id="PF03486"/>
    </source>
</evidence>
<comment type="caution">
    <text evidence="6">The sequence shown here is derived from an EMBL/GenBank/DDBJ whole genome shotgun (WGS) entry which is preliminary data.</text>
</comment>
<dbReference type="InterPro" id="IPR023166">
    <property type="entry name" value="BaiN-like_dom_sf"/>
</dbReference>
<evidence type="ECO:0000256" key="1">
    <source>
        <dbReference type="ARBA" id="ARBA00001974"/>
    </source>
</evidence>
<dbReference type="Proteomes" id="UP000824094">
    <property type="component" value="Unassembled WGS sequence"/>
</dbReference>
<evidence type="ECO:0000256" key="2">
    <source>
        <dbReference type="ARBA" id="ARBA00022630"/>
    </source>
</evidence>
<dbReference type="PANTHER" id="PTHR42887">
    <property type="entry name" value="OS12G0638800 PROTEIN"/>
    <property type="match status" value="1"/>
</dbReference>
<evidence type="ECO:0000259" key="5">
    <source>
        <dbReference type="Pfam" id="PF22780"/>
    </source>
</evidence>
<evidence type="ECO:0000313" key="6">
    <source>
        <dbReference type="EMBL" id="HIU60541.1"/>
    </source>
</evidence>
<keyword evidence="3" id="KW-0274">FAD</keyword>
<feature type="domain" description="RsdA/BaiN/AoA(So)-like insert" evidence="5">
    <location>
        <begin position="58"/>
        <end position="147"/>
    </location>
</feature>
<dbReference type="AlphaFoldDB" id="A0A9D1MI37"/>
<dbReference type="InterPro" id="IPR057661">
    <property type="entry name" value="RsdA/BaiN/AoA(So)_Rossmann"/>
</dbReference>
<dbReference type="Pfam" id="PF22780">
    <property type="entry name" value="HI0933_like_1st"/>
    <property type="match status" value="1"/>
</dbReference>
<feature type="non-terminal residue" evidence="6">
    <location>
        <position position="1"/>
    </location>
</feature>
<organism evidence="6 7">
    <name type="scientific">Candidatus Stercoripulliclostridium merdigallinarum</name>
    <dbReference type="NCBI Taxonomy" id="2840951"/>
    <lineage>
        <taxon>Bacteria</taxon>
        <taxon>Bacillati</taxon>
        <taxon>Bacillota</taxon>
        <taxon>Clostridia</taxon>
        <taxon>Eubacteriales</taxon>
        <taxon>Candidatus Stercoripulliclostridium</taxon>
    </lineage>
</organism>
<feature type="domain" description="RsdA/BaiN/AoA(So)-like Rossmann fold-like" evidence="4">
    <location>
        <begin position="25"/>
        <end position="243"/>
    </location>
</feature>
<evidence type="ECO:0000313" key="7">
    <source>
        <dbReference type="Proteomes" id="UP000824094"/>
    </source>
</evidence>
<dbReference type="EMBL" id="DVNF01000121">
    <property type="protein sequence ID" value="HIU60541.1"/>
    <property type="molecule type" value="Genomic_DNA"/>
</dbReference>
<gene>
    <name evidence="6" type="ORF">IAB05_04040</name>
</gene>
<proteinExistence type="predicted"/>
<keyword evidence="2" id="KW-0285">Flavoprotein</keyword>
<dbReference type="Gene3D" id="2.40.30.10">
    <property type="entry name" value="Translation factors"/>
    <property type="match status" value="1"/>
</dbReference>
<dbReference type="SUPFAM" id="SSF51905">
    <property type="entry name" value="FAD/NAD(P)-binding domain"/>
    <property type="match status" value="1"/>
</dbReference>
<reference evidence="6" key="1">
    <citation type="submission" date="2020-10" db="EMBL/GenBank/DDBJ databases">
        <authorList>
            <person name="Gilroy R."/>
        </authorList>
    </citation>
    <scope>NUCLEOTIDE SEQUENCE</scope>
    <source>
        <strain evidence="6">18911</strain>
    </source>
</reference>
<accession>A0A9D1MI37</accession>
<dbReference type="Gene3D" id="3.50.50.60">
    <property type="entry name" value="FAD/NAD(P)-binding domain"/>
    <property type="match status" value="2"/>
</dbReference>
<comment type="cofactor">
    <cofactor evidence="1">
        <name>FAD</name>
        <dbReference type="ChEBI" id="CHEBI:57692"/>
    </cofactor>
</comment>
<dbReference type="Gene3D" id="1.10.8.260">
    <property type="entry name" value="HI0933 insert domain-like"/>
    <property type="match status" value="1"/>
</dbReference>
<name>A0A9D1MI37_9FIRM</name>
<evidence type="ECO:0000256" key="3">
    <source>
        <dbReference type="ARBA" id="ARBA00022827"/>
    </source>
</evidence>
<protein>
    <submittedName>
        <fullName evidence="6">NAD(P)/FAD-dependent oxidoreductase</fullName>
    </submittedName>
</protein>
<reference evidence="6" key="2">
    <citation type="journal article" date="2021" name="PeerJ">
        <title>Extensive microbial diversity within the chicken gut microbiome revealed by metagenomics and culture.</title>
        <authorList>
            <person name="Gilroy R."/>
            <person name="Ravi A."/>
            <person name="Getino M."/>
            <person name="Pursley I."/>
            <person name="Horton D.L."/>
            <person name="Alikhan N.F."/>
            <person name="Baker D."/>
            <person name="Gharbi K."/>
            <person name="Hall N."/>
            <person name="Watson M."/>
            <person name="Adriaenssens E.M."/>
            <person name="Foster-Nyarko E."/>
            <person name="Jarju S."/>
            <person name="Secka A."/>
            <person name="Antonio M."/>
            <person name="Oren A."/>
            <person name="Chaudhuri R.R."/>
            <person name="La Ragione R."/>
            <person name="Hildebrand F."/>
            <person name="Pallen M.J."/>
        </authorList>
    </citation>
    <scope>NUCLEOTIDE SEQUENCE</scope>
    <source>
        <strain evidence="6">18911</strain>
    </source>
</reference>
<sequence>VVTVTGKAVTANDVLQGYSVFSNRSPKLILATGSKATTGSEAYDIAQKFGHHVSTVYPVLGPLITDKRSLKGLKGVRMPATVRAVSGGKTIGESAGEVIFKDNGISGTAIFDLSVILGRKGYPKCDLYIDFAPDIDEKELSAELKKLPVESFVHKEIARNITDMGGNAAKLLKAYPVYDARPGSMQLAQVATGGLKTEEFSPLTLESKLSPGFFAAGEVLDIDGECGGFNLMWAAASGQAAAKGALGER</sequence>
<dbReference type="SUPFAM" id="SSF160996">
    <property type="entry name" value="HI0933 insert domain-like"/>
    <property type="match status" value="1"/>
</dbReference>